<organism evidence="5 6">
    <name type="scientific">Methanospirillum stamsii</name>
    <dbReference type="NCBI Taxonomy" id="1277351"/>
    <lineage>
        <taxon>Archaea</taxon>
        <taxon>Methanobacteriati</taxon>
        <taxon>Methanobacteriota</taxon>
        <taxon>Stenosarchaea group</taxon>
        <taxon>Methanomicrobia</taxon>
        <taxon>Methanomicrobiales</taxon>
        <taxon>Methanospirillaceae</taxon>
        <taxon>Methanospirillum</taxon>
    </lineage>
</organism>
<dbReference type="PANTHER" id="PTHR35790">
    <property type="entry name" value="HTH-TYPE TRANSCRIPTIONAL REGULATOR PCHR"/>
    <property type="match status" value="1"/>
</dbReference>
<protein>
    <submittedName>
        <fullName evidence="5">MarR family transcriptional regulator</fullName>
    </submittedName>
</protein>
<dbReference type="SMART" id="SM00347">
    <property type="entry name" value="HTH_MARR"/>
    <property type="match status" value="1"/>
</dbReference>
<keyword evidence="1" id="KW-0805">Transcription regulation</keyword>
<dbReference type="PANTHER" id="PTHR35790:SF4">
    <property type="entry name" value="HTH-TYPE TRANSCRIPTIONAL REGULATOR PCHR"/>
    <property type="match status" value="1"/>
</dbReference>
<dbReference type="EMBL" id="QGMZ01000035">
    <property type="protein sequence ID" value="PWR71180.1"/>
    <property type="molecule type" value="Genomic_DNA"/>
</dbReference>
<keyword evidence="2" id="KW-0238">DNA-binding</keyword>
<dbReference type="GO" id="GO:0003700">
    <property type="term" value="F:DNA-binding transcription factor activity"/>
    <property type="evidence" value="ECO:0007669"/>
    <property type="project" value="InterPro"/>
</dbReference>
<feature type="domain" description="HTH marR-type" evidence="4">
    <location>
        <begin position="4"/>
        <end position="145"/>
    </location>
</feature>
<reference evidence="5 6" key="1">
    <citation type="submission" date="2018-05" db="EMBL/GenBank/DDBJ databases">
        <title>Draft genome of Methanospirillum stamsii Pt1.</title>
        <authorList>
            <person name="Dueholm M.S."/>
            <person name="Nielsen P.H."/>
            <person name="Bakmann L.F."/>
            <person name="Otzen D.E."/>
        </authorList>
    </citation>
    <scope>NUCLEOTIDE SEQUENCE [LARGE SCALE GENOMIC DNA]</scope>
    <source>
        <strain evidence="5 6">Pt1</strain>
    </source>
</reference>
<evidence type="ECO:0000256" key="1">
    <source>
        <dbReference type="ARBA" id="ARBA00023015"/>
    </source>
</evidence>
<dbReference type="OrthoDB" id="115257at2157"/>
<dbReference type="Proteomes" id="UP000245934">
    <property type="component" value="Unassembled WGS sequence"/>
</dbReference>
<evidence type="ECO:0000313" key="5">
    <source>
        <dbReference type="EMBL" id="PWR71180.1"/>
    </source>
</evidence>
<name>A0A2V2MY54_9EURY</name>
<evidence type="ECO:0000256" key="2">
    <source>
        <dbReference type="ARBA" id="ARBA00023125"/>
    </source>
</evidence>
<sequence>MVTHAELMNISAGWIRVLNIMNELESSPRDFGTGDLLHCSEIHTLMVIGKNPDVNVTNLATLLGISKSAISQMITRLARKGLVERYKCPENEKETKLCLTPRGTIAFLGHEQHHAIIFTRMQEKLGIMTTEQYEFLIRVFHAIEETAKEFKDSQG</sequence>
<dbReference type="PROSITE" id="PS50995">
    <property type="entry name" value="HTH_MARR_2"/>
    <property type="match status" value="1"/>
</dbReference>
<dbReference type="InterPro" id="IPR036390">
    <property type="entry name" value="WH_DNA-bd_sf"/>
</dbReference>
<dbReference type="GO" id="GO:0003677">
    <property type="term" value="F:DNA binding"/>
    <property type="evidence" value="ECO:0007669"/>
    <property type="project" value="UniProtKB-KW"/>
</dbReference>
<proteinExistence type="predicted"/>
<dbReference type="AlphaFoldDB" id="A0A2V2MY54"/>
<dbReference type="InterPro" id="IPR000835">
    <property type="entry name" value="HTH_MarR-typ"/>
</dbReference>
<dbReference type="Gene3D" id="1.10.10.10">
    <property type="entry name" value="Winged helix-like DNA-binding domain superfamily/Winged helix DNA-binding domain"/>
    <property type="match status" value="1"/>
</dbReference>
<dbReference type="InterPro" id="IPR052067">
    <property type="entry name" value="Metal_resp_HTH_trans_reg"/>
</dbReference>
<keyword evidence="6" id="KW-1185">Reference proteome</keyword>
<evidence type="ECO:0000259" key="4">
    <source>
        <dbReference type="PROSITE" id="PS50995"/>
    </source>
</evidence>
<dbReference type="RefSeq" id="WP_109941753.1">
    <property type="nucleotide sequence ID" value="NZ_CP176366.1"/>
</dbReference>
<keyword evidence="3" id="KW-0804">Transcription</keyword>
<dbReference type="Pfam" id="PF01047">
    <property type="entry name" value="MarR"/>
    <property type="match status" value="1"/>
</dbReference>
<dbReference type="SUPFAM" id="SSF46785">
    <property type="entry name" value="Winged helix' DNA-binding domain"/>
    <property type="match status" value="1"/>
</dbReference>
<accession>A0A2V2MY54</accession>
<evidence type="ECO:0000313" key="6">
    <source>
        <dbReference type="Proteomes" id="UP000245934"/>
    </source>
</evidence>
<evidence type="ECO:0000256" key="3">
    <source>
        <dbReference type="ARBA" id="ARBA00023163"/>
    </source>
</evidence>
<dbReference type="InterPro" id="IPR036388">
    <property type="entry name" value="WH-like_DNA-bd_sf"/>
</dbReference>
<gene>
    <name evidence="5" type="ORF">DLD82_13995</name>
</gene>
<comment type="caution">
    <text evidence="5">The sequence shown here is derived from an EMBL/GenBank/DDBJ whole genome shotgun (WGS) entry which is preliminary data.</text>
</comment>
<dbReference type="GeneID" id="97608468"/>